<feature type="signal peptide" evidence="1">
    <location>
        <begin position="1"/>
        <end position="21"/>
    </location>
</feature>
<reference evidence="2 3" key="1">
    <citation type="submission" date="2019-07" db="EMBL/GenBank/DDBJ databases">
        <title>Genomics analysis of Aphanomyces spp. identifies a new class of oomycete effector associated with host adaptation.</title>
        <authorList>
            <person name="Gaulin E."/>
        </authorList>
    </citation>
    <scope>NUCLEOTIDE SEQUENCE [LARGE SCALE GENOMIC DNA]</scope>
    <source>
        <strain evidence="2 3">ATCC 201684</strain>
    </source>
</reference>
<dbReference type="CDD" id="cd00042">
    <property type="entry name" value="CY"/>
    <property type="match status" value="1"/>
</dbReference>
<evidence type="ECO:0008006" key="4">
    <source>
        <dbReference type="Google" id="ProtNLM"/>
    </source>
</evidence>
<evidence type="ECO:0000313" key="3">
    <source>
        <dbReference type="Proteomes" id="UP000481153"/>
    </source>
</evidence>
<evidence type="ECO:0000256" key="1">
    <source>
        <dbReference type="SAM" id="SignalP"/>
    </source>
</evidence>
<dbReference type="Proteomes" id="UP000481153">
    <property type="component" value="Unassembled WGS sequence"/>
</dbReference>
<feature type="chain" id="PRO_5026214342" description="Cystatin domain-containing protein" evidence="1">
    <location>
        <begin position="22"/>
        <end position="129"/>
    </location>
</feature>
<accession>A0A6G0XCE8</accession>
<dbReference type="PROSITE" id="PS00287">
    <property type="entry name" value="CYSTATIN"/>
    <property type="match status" value="1"/>
</dbReference>
<keyword evidence="3" id="KW-1185">Reference proteome</keyword>
<sequence length="129" mass="14295">MTRMGAWMLLLAAALATTTEAIGFVGGYKEIDVDDATAKDDLYSSLNVATHYSRANDPFLCVKKITHIERQVVSGYNYKYTVEGCQVDSAKDADENCKCHGRAEAKFDVEVYVQSWTGTKIIKSIERTA</sequence>
<dbReference type="InterPro" id="IPR046350">
    <property type="entry name" value="Cystatin_sf"/>
</dbReference>
<dbReference type="SUPFAM" id="SSF54403">
    <property type="entry name" value="Cystatin/monellin"/>
    <property type="match status" value="1"/>
</dbReference>
<dbReference type="Gene3D" id="3.10.450.10">
    <property type="match status" value="1"/>
</dbReference>
<evidence type="ECO:0000313" key="2">
    <source>
        <dbReference type="EMBL" id="KAF0737702.1"/>
    </source>
</evidence>
<dbReference type="InterPro" id="IPR000010">
    <property type="entry name" value="Cystatin_dom"/>
</dbReference>
<gene>
    <name evidence="2" type="ORF">Ae201684_006366</name>
</gene>
<name>A0A6G0XCE8_9STRA</name>
<keyword evidence="1" id="KW-0732">Signal</keyword>
<dbReference type="AlphaFoldDB" id="A0A6G0XCE8"/>
<organism evidence="2 3">
    <name type="scientific">Aphanomyces euteiches</name>
    <dbReference type="NCBI Taxonomy" id="100861"/>
    <lineage>
        <taxon>Eukaryota</taxon>
        <taxon>Sar</taxon>
        <taxon>Stramenopiles</taxon>
        <taxon>Oomycota</taxon>
        <taxon>Saprolegniomycetes</taxon>
        <taxon>Saprolegniales</taxon>
        <taxon>Verrucalvaceae</taxon>
        <taxon>Aphanomyces</taxon>
    </lineage>
</organism>
<dbReference type="EMBL" id="VJMJ01000083">
    <property type="protein sequence ID" value="KAF0737702.1"/>
    <property type="molecule type" value="Genomic_DNA"/>
</dbReference>
<protein>
    <recommendedName>
        <fullName evidence="4">Cystatin domain-containing protein</fullName>
    </recommendedName>
</protein>
<dbReference type="InterPro" id="IPR018073">
    <property type="entry name" value="Prot_inh_cystat_CS"/>
</dbReference>
<dbReference type="GO" id="GO:0004869">
    <property type="term" value="F:cysteine-type endopeptidase inhibitor activity"/>
    <property type="evidence" value="ECO:0007669"/>
    <property type="project" value="InterPro"/>
</dbReference>
<comment type="caution">
    <text evidence="2">The sequence shown here is derived from an EMBL/GenBank/DDBJ whole genome shotgun (WGS) entry which is preliminary data.</text>
</comment>
<dbReference type="VEuPathDB" id="FungiDB:AeMF1_021023"/>
<proteinExistence type="predicted"/>